<keyword evidence="6" id="KW-0812">Transmembrane</keyword>
<dbReference type="PROSITE" id="PS50011">
    <property type="entry name" value="PROTEIN_KINASE_DOM"/>
    <property type="match status" value="1"/>
</dbReference>
<dbReference type="PANTHER" id="PTHR43289:SF34">
    <property type="entry name" value="SERINE_THREONINE-PROTEIN KINASE YBDM-RELATED"/>
    <property type="match status" value="1"/>
</dbReference>
<dbReference type="SMART" id="SM00220">
    <property type="entry name" value="S_TKc"/>
    <property type="match status" value="1"/>
</dbReference>
<dbReference type="PROSITE" id="PS00108">
    <property type="entry name" value="PROTEIN_KINASE_ST"/>
    <property type="match status" value="1"/>
</dbReference>
<evidence type="ECO:0000256" key="6">
    <source>
        <dbReference type="SAM" id="Phobius"/>
    </source>
</evidence>
<feature type="region of interest" description="Disordered" evidence="5">
    <location>
        <begin position="336"/>
        <end position="412"/>
    </location>
</feature>
<dbReference type="GO" id="GO:0005524">
    <property type="term" value="F:ATP binding"/>
    <property type="evidence" value="ECO:0007669"/>
    <property type="project" value="UniProtKB-KW"/>
</dbReference>
<dbReference type="InterPro" id="IPR011009">
    <property type="entry name" value="Kinase-like_dom_sf"/>
</dbReference>
<organism evidence="8 9">
    <name type="scientific">Antrihabitans stalagmiti</name>
    <dbReference type="NCBI Taxonomy" id="2799499"/>
    <lineage>
        <taxon>Bacteria</taxon>
        <taxon>Bacillati</taxon>
        <taxon>Actinomycetota</taxon>
        <taxon>Actinomycetes</taxon>
        <taxon>Mycobacteriales</taxon>
        <taxon>Nocardiaceae</taxon>
        <taxon>Antrihabitans</taxon>
    </lineage>
</organism>
<evidence type="ECO:0000256" key="5">
    <source>
        <dbReference type="SAM" id="MobiDB-lite"/>
    </source>
</evidence>
<sequence>MSNVSPGSILVGRYQLGELIGRGGRADVYRGEDKLLSRPVAIKIFRFDAADAADRQRIEAEAKTLASLRHAGLVTLFDADTIDRSTHDHVPFLVMELITGPTLSARVAEGPLPTVETARLGASIADTLAYVHSRGVVHRDIKPGNILLDEPAAAGAPWSPKLTDFGIARLVDSARLTTQGLTVGTANYVSPEQALGRRVGTPSDVYSLALVLIECTTGQCVYPGVGIEAALARLDRRPPIPPHLGPEWAALLTAMTSDNPASRPSAAEVAQRLAFLPHPNPRPTAMLPVRQIVPPTTTAGVAPVGRSIPRPVWIAAGGGVLLAAIVLAVALAGNSTEEPSPQILPSTQQSTPLVPPSTVGSTVSVPERQPAPPTDGQTPGNGNSGKNDDDDKEGNGNGQDKEKEPKEKKGDN</sequence>
<keyword evidence="6" id="KW-0472">Membrane</keyword>
<name>A0A934NSN8_9NOCA</name>
<reference evidence="8" key="1">
    <citation type="submission" date="2020-12" db="EMBL/GenBank/DDBJ databases">
        <title>Antrihabitans popcorni sp. nov. and Antrihabitans auranticaus sp. nov., isolated from a larva cave.</title>
        <authorList>
            <person name="Lee S.D."/>
            <person name="Kim I.S."/>
        </authorList>
    </citation>
    <scope>NUCLEOTIDE SEQUENCE</scope>
    <source>
        <strain evidence="8">YC3-6</strain>
    </source>
</reference>
<proteinExistence type="predicted"/>
<keyword evidence="2" id="KW-0547">Nucleotide-binding</keyword>
<dbReference type="EMBL" id="JAEMNV010000005">
    <property type="protein sequence ID" value="MBJ8340766.1"/>
    <property type="molecule type" value="Genomic_DNA"/>
</dbReference>
<comment type="caution">
    <text evidence="8">The sequence shown here is derived from an EMBL/GenBank/DDBJ whole genome shotgun (WGS) entry which is preliminary data.</text>
</comment>
<dbReference type="CDD" id="cd14014">
    <property type="entry name" value="STKc_PknB_like"/>
    <property type="match status" value="1"/>
</dbReference>
<dbReference type="GO" id="GO:0004674">
    <property type="term" value="F:protein serine/threonine kinase activity"/>
    <property type="evidence" value="ECO:0007669"/>
    <property type="project" value="TreeGrafter"/>
</dbReference>
<feature type="compositionally biased region" description="Basic and acidic residues" evidence="5">
    <location>
        <begin position="399"/>
        <end position="412"/>
    </location>
</feature>
<dbReference type="Proteomes" id="UP000655868">
    <property type="component" value="Unassembled WGS sequence"/>
</dbReference>
<dbReference type="InterPro" id="IPR000719">
    <property type="entry name" value="Prot_kinase_dom"/>
</dbReference>
<feature type="transmembrane region" description="Helical" evidence="6">
    <location>
        <begin position="312"/>
        <end position="332"/>
    </location>
</feature>
<evidence type="ECO:0000259" key="7">
    <source>
        <dbReference type="PROSITE" id="PS50011"/>
    </source>
</evidence>
<keyword evidence="3 8" id="KW-0418">Kinase</keyword>
<dbReference type="RefSeq" id="WP_199705628.1">
    <property type="nucleotide sequence ID" value="NZ_JAEMNV010000005.1"/>
</dbReference>
<dbReference type="SUPFAM" id="SSF56112">
    <property type="entry name" value="Protein kinase-like (PK-like)"/>
    <property type="match status" value="1"/>
</dbReference>
<dbReference type="PANTHER" id="PTHR43289">
    <property type="entry name" value="MITOGEN-ACTIVATED PROTEIN KINASE KINASE KINASE 20-RELATED"/>
    <property type="match status" value="1"/>
</dbReference>
<keyword evidence="4" id="KW-0067">ATP-binding</keyword>
<feature type="compositionally biased region" description="Low complexity" evidence="5">
    <location>
        <begin position="350"/>
        <end position="366"/>
    </location>
</feature>
<evidence type="ECO:0000256" key="1">
    <source>
        <dbReference type="ARBA" id="ARBA00022679"/>
    </source>
</evidence>
<dbReference type="Gene3D" id="1.10.510.10">
    <property type="entry name" value="Transferase(Phosphotransferase) domain 1"/>
    <property type="match status" value="1"/>
</dbReference>
<evidence type="ECO:0000256" key="3">
    <source>
        <dbReference type="ARBA" id="ARBA00022777"/>
    </source>
</evidence>
<keyword evidence="9" id="KW-1185">Reference proteome</keyword>
<dbReference type="Pfam" id="PF00069">
    <property type="entry name" value="Pkinase"/>
    <property type="match status" value="1"/>
</dbReference>
<evidence type="ECO:0000313" key="9">
    <source>
        <dbReference type="Proteomes" id="UP000655868"/>
    </source>
</evidence>
<accession>A0A934NSN8</accession>
<protein>
    <submittedName>
        <fullName evidence="8">Protein kinase</fullName>
    </submittedName>
</protein>
<dbReference type="Gene3D" id="3.30.200.20">
    <property type="entry name" value="Phosphorylase Kinase, domain 1"/>
    <property type="match status" value="1"/>
</dbReference>
<evidence type="ECO:0000256" key="2">
    <source>
        <dbReference type="ARBA" id="ARBA00022741"/>
    </source>
</evidence>
<dbReference type="AlphaFoldDB" id="A0A934NSN8"/>
<evidence type="ECO:0000313" key="8">
    <source>
        <dbReference type="EMBL" id="MBJ8340766.1"/>
    </source>
</evidence>
<keyword evidence="6" id="KW-1133">Transmembrane helix</keyword>
<gene>
    <name evidence="8" type="ORF">JGU71_17885</name>
</gene>
<evidence type="ECO:0000256" key="4">
    <source>
        <dbReference type="ARBA" id="ARBA00022840"/>
    </source>
</evidence>
<feature type="compositionally biased region" description="Polar residues" evidence="5">
    <location>
        <begin position="336"/>
        <end position="349"/>
    </location>
</feature>
<dbReference type="InterPro" id="IPR008271">
    <property type="entry name" value="Ser/Thr_kinase_AS"/>
</dbReference>
<keyword evidence="1" id="KW-0808">Transferase</keyword>
<feature type="domain" description="Protein kinase" evidence="7">
    <location>
        <begin position="14"/>
        <end position="276"/>
    </location>
</feature>